<dbReference type="Gene3D" id="3.40.50.10190">
    <property type="entry name" value="BRCT domain"/>
    <property type="match status" value="1"/>
</dbReference>
<dbReference type="CDD" id="cd17748">
    <property type="entry name" value="BRCT_DNA_ligase_like"/>
    <property type="match status" value="1"/>
</dbReference>
<reference evidence="2" key="1">
    <citation type="journal article" date="2019" name="Int. J. Syst. Evol. Microbiol.">
        <title>The Global Catalogue of Microorganisms (GCM) 10K type strain sequencing project: providing services to taxonomists for standard genome sequencing and annotation.</title>
        <authorList>
            <consortium name="The Broad Institute Genomics Platform"/>
            <consortium name="The Broad Institute Genome Sequencing Center for Infectious Disease"/>
            <person name="Wu L."/>
            <person name="Ma J."/>
        </authorList>
    </citation>
    <scope>NUCLEOTIDE SEQUENCE [LARGE SCALE GENOMIC DNA]</scope>
    <source>
        <strain evidence="2">JCM 17843</strain>
    </source>
</reference>
<evidence type="ECO:0000313" key="1">
    <source>
        <dbReference type="EMBL" id="GGO16105.1"/>
    </source>
</evidence>
<dbReference type="SUPFAM" id="SSF52113">
    <property type="entry name" value="BRCT domain"/>
    <property type="match status" value="1"/>
</dbReference>
<dbReference type="Proteomes" id="UP000602381">
    <property type="component" value="Unassembled WGS sequence"/>
</dbReference>
<sequence>MSDTSLHRLFNRARIDDRQVNELLGLAHGIVADGMVTQAEAEFLQKWLVANRAVSDNPVVATLLARVNEMLVDRYLDAEESRDLLETLRHFSAGDFELGETLKATRLPIDSPQPELEFEGSRFCFTGTFAFGSRSHCEEAVVARGGEVGSLVQSTRYLVIGIYATDSWAHSSFGRKIERAVDWRDRGLPISIVSEEHWATAL</sequence>
<protein>
    <recommendedName>
        <fullName evidence="3">NAD-dependent DNA ligase</fullName>
    </recommendedName>
</protein>
<proteinExistence type="predicted"/>
<keyword evidence="2" id="KW-1185">Reference proteome</keyword>
<dbReference type="RefSeq" id="WP_150006443.1">
    <property type="nucleotide sequence ID" value="NZ_BMOV01000010.1"/>
</dbReference>
<gene>
    <name evidence="1" type="ORF">GCM10007972_24780</name>
</gene>
<comment type="caution">
    <text evidence="1">The sequence shown here is derived from an EMBL/GenBank/DDBJ whole genome shotgun (WGS) entry which is preliminary data.</text>
</comment>
<evidence type="ECO:0008006" key="3">
    <source>
        <dbReference type="Google" id="ProtNLM"/>
    </source>
</evidence>
<dbReference type="EMBL" id="BMOV01000010">
    <property type="protein sequence ID" value="GGO16105.1"/>
    <property type="molecule type" value="Genomic_DNA"/>
</dbReference>
<organism evidence="1 2">
    <name type="scientific">Iodidimonas muriae</name>
    <dbReference type="NCBI Taxonomy" id="261467"/>
    <lineage>
        <taxon>Bacteria</taxon>
        <taxon>Pseudomonadati</taxon>
        <taxon>Pseudomonadota</taxon>
        <taxon>Alphaproteobacteria</taxon>
        <taxon>Iodidimonadales</taxon>
        <taxon>Iodidimonadaceae</taxon>
        <taxon>Iodidimonas</taxon>
    </lineage>
</organism>
<accession>A0ABQ2LHV0</accession>
<dbReference type="InterPro" id="IPR036420">
    <property type="entry name" value="BRCT_dom_sf"/>
</dbReference>
<name>A0ABQ2LHV0_9PROT</name>
<evidence type="ECO:0000313" key="2">
    <source>
        <dbReference type="Proteomes" id="UP000602381"/>
    </source>
</evidence>